<feature type="chain" id="PRO_5046151181" evidence="1">
    <location>
        <begin position="22"/>
        <end position="217"/>
    </location>
</feature>
<name>A0ABS5S422_9FLAO</name>
<accession>A0ABS5S422</accession>
<organism evidence="2 3">
    <name type="scientific">Aequorivita echinoideorum</name>
    <dbReference type="NCBI Taxonomy" id="1549647"/>
    <lineage>
        <taxon>Bacteria</taxon>
        <taxon>Pseudomonadati</taxon>
        <taxon>Bacteroidota</taxon>
        <taxon>Flavobacteriia</taxon>
        <taxon>Flavobacteriales</taxon>
        <taxon>Flavobacteriaceae</taxon>
        <taxon>Aequorivita</taxon>
    </lineage>
</organism>
<keyword evidence="3" id="KW-1185">Reference proteome</keyword>
<reference evidence="2 3" key="1">
    <citation type="submission" date="2021-05" db="EMBL/GenBank/DDBJ databases">
        <title>Aequorivita echinoideorum JCM 30378 genome.</title>
        <authorList>
            <person name="Zhang H."/>
            <person name="Li C."/>
        </authorList>
    </citation>
    <scope>NUCLEOTIDE SEQUENCE [LARGE SCALE GENOMIC DNA]</scope>
    <source>
        <strain evidence="2 3">JCM30378</strain>
    </source>
</reference>
<protein>
    <submittedName>
        <fullName evidence="2">PorT family protein</fullName>
    </submittedName>
</protein>
<evidence type="ECO:0000313" key="3">
    <source>
        <dbReference type="Proteomes" id="UP001297092"/>
    </source>
</evidence>
<keyword evidence="1" id="KW-0732">Signal</keyword>
<comment type="caution">
    <text evidence="2">The sequence shown here is derived from an EMBL/GenBank/DDBJ whole genome shotgun (WGS) entry which is preliminary data.</text>
</comment>
<dbReference type="Proteomes" id="UP001297092">
    <property type="component" value="Unassembled WGS sequence"/>
</dbReference>
<feature type="signal peptide" evidence="1">
    <location>
        <begin position="1"/>
        <end position="21"/>
    </location>
</feature>
<evidence type="ECO:0000313" key="2">
    <source>
        <dbReference type="EMBL" id="MBT0607137.1"/>
    </source>
</evidence>
<proteinExistence type="predicted"/>
<evidence type="ECO:0000256" key="1">
    <source>
        <dbReference type="SAM" id="SignalP"/>
    </source>
</evidence>
<sequence>MKLKNFIFAVAILLISQSISAQRNYGGYNFLGITGGLTFFDINTDDFVTSQSTGFMAGFSARGAFRNDFDLIYGLTVQNSQVSIQASNAASTQFVDYSLLGAQIHFMGSYNIVVKHLSIEFGPVLNVNGKLNLEQEQFEDYVITGYNELRAQDILDISKIDFRVAAGITAGFEHFRISGQYQYGVTNMLNNLNEQNLEINDFKGNSSTLIVSGVIYF</sequence>
<gene>
    <name evidence="2" type="ORF">KIV10_02980</name>
</gene>
<dbReference type="EMBL" id="JAHCTB010000001">
    <property type="protein sequence ID" value="MBT0607137.1"/>
    <property type="molecule type" value="Genomic_DNA"/>
</dbReference>
<dbReference type="RefSeq" id="WP_214111997.1">
    <property type="nucleotide sequence ID" value="NZ_JAHCTB010000001.1"/>
</dbReference>